<evidence type="ECO:0000313" key="3">
    <source>
        <dbReference type="Proteomes" id="UP000292274"/>
    </source>
</evidence>
<proteinExistence type="predicted"/>
<dbReference type="OrthoDB" id="674363at2"/>
<sequence>MTQTDVSELSLELTDDPETQNAVFLAAFNSGRGDLFDLLYRSDAISNLSGRPLTGAARTEAITALLATRPKLHSVVRDSIVAGDTSLIIVGFELEVTGEDGTRQRITGRCTDVLVREPDGKWIMAVDRPVAEHTETLGD</sequence>
<dbReference type="EMBL" id="SJJR01000014">
    <property type="protein sequence ID" value="TCB95505.1"/>
    <property type="molecule type" value="Genomic_DNA"/>
</dbReference>
<protein>
    <submittedName>
        <fullName evidence="2">Nuclear transport factor 2 family protein</fullName>
    </submittedName>
</protein>
<reference evidence="2 3" key="1">
    <citation type="submission" date="2019-02" db="EMBL/GenBank/DDBJ databases">
        <title>Jishengella sp. nov., isolated from a root of Zingiber montanum.</title>
        <authorList>
            <person name="Kuncharoen N."/>
            <person name="Kudo T."/>
            <person name="Masahiro Y."/>
            <person name="Ohkuma M."/>
            <person name="Tanasupawat S."/>
        </authorList>
    </citation>
    <scope>NUCLEOTIDE SEQUENCE [LARGE SCALE GENOMIC DNA]</scope>
    <source>
        <strain evidence="2 3">PLAI 1-1</strain>
    </source>
</reference>
<feature type="domain" description="SnoaL-like" evidence="1">
    <location>
        <begin position="24"/>
        <end position="122"/>
    </location>
</feature>
<accession>A0A4V2LW97</accession>
<dbReference type="Gene3D" id="3.10.450.50">
    <property type="match status" value="1"/>
</dbReference>
<dbReference type="SUPFAM" id="SSF54427">
    <property type="entry name" value="NTF2-like"/>
    <property type="match status" value="1"/>
</dbReference>
<dbReference type="InterPro" id="IPR037401">
    <property type="entry name" value="SnoaL-like"/>
</dbReference>
<organism evidence="2 3">
    <name type="scientific">Micromonospora zingiberis</name>
    <dbReference type="NCBI Taxonomy" id="2053011"/>
    <lineage>
        <taxon>Bacteria</taxon>
        <taxon>Bacillati</taxon>
        <taxon>Actinomycetota</taxon>
        <taxon>Actinomycetes</taxon>
        <taxon>Micromonosporales</taxon>
        <taxon>Micromonosporaceae</taxon>
        <taxon>Micromonospora</taxon>
    </lineage>
</organism>
<name>A0A4V2LW97_9ACTN</name>
<gene>
    <name evidence="2" type="ORF">E0H26_20195</name>
</gene>
<evidence type="ECO:0000313" key="2">
    <source>
        <dbReference type="EMBL" id="TCB95505.1"/>
    </source>
</evidence>
<comment type="caution">
    <text evidence="2">The sequence shown here is derived from an EMBL/GenBank/DDBJ whole genome shotgun (WGS) entry which is preliminary data.</text>
</comment>
<dbReference type="RefSeq" id="WP_131305943.1">
    <property type="nucleotide sequence ID" value="NZ_SJJR01000014.1"/>
</dbReference>
<keyword evidence="3" id="KW-1185">Reference proteome</keyword>
<dbReference type="InterPro" id="IPR032710">
    <property type="entry name" value="NTF2-like_dom_sf"/>
</dbReference>
<dbReference type="Pfam" id="PF12680">
    <property type="entry name" value="SnoaL_2"/>
    <property type="match status" value="1"/>
</dbReference>
<dbReference type="Proteomes" id="UP000292274">
    <property type="component" value="Unassembled WGS sequence"/>
</dbReference>
<evidence type="ECO:0000259" key="1">
    <source>
        <dbReference type="Pfam" id="PF12680"/>
    </source>
</evidence>
<dbReference type="AlphaFoldDB" id="A0A4V2LW97"/>